<reference evidence="2" key="1">
    <citation type="submission" date="2016-10" db="EMBL/GenBank/DDBJ databases">
        <title>Comparative genomics uncovers the prolific and rare metabolic potential of the cyanobacterial genus Moorea.</title>
        <authorList>
            <person name="Leao T."/>
            <person name="Castelao G."/>
            <person name="Korobeynikov A."/>
            <person name="Monroe E.A."/>
            <person name="Podell S."/>
            <person name="Glukhov E."/>
            <person name="Allen E."/>
            <person name="Gerwick W.H."/>
            <person name="Gerwick L."/>
        </authorList>
    </citation>
    <scope>NUCLEOTIDE SEQUENCE [LARGE SCALE GENOMIC DNA]</scope>
    <source>
        <strain evidence="2">PAL-8-15-08-1</strain>
    </source>
</reference>
<accession>A0A1D8TW45</accession>
<proteinExistence type="predicted"/>
<dbReference type="Proteomes" id="UP000177870">
    <property type="component" value="Chromosome"/>
</dbReference>
<dbReference type="RefSeq" id="WP_070394311.1">
    <property type="nucleotide sequence ID" value="NZ_CP017599.1"/>
</dbReference>
<name>A0A1D8TW45_9CYAN</name>
<evidence type="ECO:0000313" key="1">
    <source>
        <dbReference type="EMBL" id="AOX01880.1"/>
    </source>
</evidence>
<organism evidence="1 2">
    <name type="scientific">Moorena producens PAL-8-15-08-1</name>
    <dbReference type="NCBI Taxonomy" id="1458985"/>
    <lineage>
        <taxon>Bacteria</taxon>
        <taxon>Bacillati</taxon>
        <taxon>Cyanobacteriota</taxon>
        <taxon>Cyanophyceae</taxon>
        <taxon>Coleofasciculales</taxon>
        <taxon>Coleofasciculaceae</taxon>
        <taxon>Moorena</taxon>
    </lineage>
</organism>
<evidence type="ECO:0000313" key="2">
    <source>
        <dbReference type="Proteomes" id="UP000177870"/>
    </source>
</evidence>
<sequence length="94" mass="10788">MNWLLDATTKDGIDKILFLSRDGYIMHKVYYLLAGYRDNSPRAEYMYASRGALNIPSIFELNDVAMDFLASGTGILTVSQFLERIDIDPKQYQQ</sequence>
<dbReference type="KEGG" id="mpro:BJP34_22765"/>
<dbReference type="EMBL" id="CP017599">
    <property type="protein sequence ID" value="AOX01880.1"/>
    <property type="molecule type" value="Genomic_DNA"/>
</dbReference>
<protein>
    <submittedName>
        <fullName evidence="1">Uncharacterized protein</fullName>
    </submittedName>
</protein>
<dbReference type="OrthoDB" id="9816564at2"/>
<gene>
    <name evidence="1" type="ORF">BJP34_22765</name>
</gene>
<dbReference type="STRING" id="1458985.BJP34_22765"/>
<dbReference type="AlphaFoldDB" id="A0A1D8TW45"/>